<dbReference type="Proteomes" id="UP000678374">
    <property type="component" value="Unassembled WGS sequence"/>
</dbReference>
<dbReference type="SUPFAM" id="SSF48452">
    <property type="entry name" value="TPR-like"/>
    <property type="match status" value="1"/>
</dbReference>
<protein>
    <recommendedName>
        <fullName evidence="4">MxaK protein</fullName>
    </recommendedName>
</protein>
<dbReference type="EMBL" id="JAGQDE010000003">
    <property type="protein sequence ID" value="MBQ0958517.1"/>
    <property type="molecule type" value="Genomic_DNA"/>
</dbReference>
<evidence type="ECO:0000256" key="1">
    <source>
        <dbReference type="SAM" id="MobiDB-lite"/>
    </source>
</evidence>
<name>A0A940YGX3_9BURK</name>
<accession>A0A940YGX3</accession>
<evidence type="ECO:0000313" key="2">
    <source>
        <dbReference type="EMBL" id="MBQ0958517.1"/>
    </source>
</evidence>
<gene>
    <name evidence="2" type="ORF">KAK06_06050</name>
</gene>
<dbReference type="InterPro" id="IPR011990">
    <property type="entry name" value="TPR-like_helical_dom_sf"/>
</dbReference>
<evidence type="ECO:0008006" key="4">
    <source>
        <dbReference type="Google" id="ProtNLM"/>
    </source>
</evidence>
<reference evidence="2" key="1">
    <citation type="submission" date="2021-04" db="EMBL/GenBank/DDBJ databases">
        <title>The genome sequence of Ideonella sp. 4Y11.</title>
        <authorList>
            <person name="Liu Y."/>
        </authorList>
    </citation>
    <scope>NUCLEOTIDE SEQUENCE</scope>
    <source>
        <strain evidence="2">4Y11</strain>
    </source>
</reference>
<evidence type="ECO:0000313" key="3">
    <source>
        <dbReference type="Proteomes" id="UP000678374"/>
    </source>
</evidence>
<sequence length="187" mass="20195">MGLTPRWRPRRLAPWALLLLSAVLLTHAAWQARQRQVLRHSVQAALRAPVAASAVPAAAPPAQRFARAQRLAADGQHDAALGLFRALHDDPRLGPAARFNGANALMRQAVALRDAGQADAAYPMVELAKEAYRELLRQDPGDDAARYNLERALRLNPEEDAPDLSAAGPARGERAATTMRAISQGLP</sequence>
<dbReference type="RefSeq" id="WP_210801020.1">
    <property type="nucleotide sequence ID" value="NZ_JAGQDE010000003.1"/>
</dbReference>
<feature type="region of interest" description="Disordered" evidence="1">
    <location>
        <begin position="154"/>
        <end position="187"/>
    </location>
</feature>
<comment type="caution">
    <text evidence="2">The sequence shown here is derived from an EMBL/GenBank/DDBJ whole genome shotgun (WGS) entry which is preliminary data.</text>
</comment>
<proteinExistence type="predicted"/>
<keyword evidence="3" id="KW-1185">Reference proteome</keyword>
<dbReference type="Gene3D" id="1.25.40.10">
    <property type="entry name" value="Tetratricopeptide repeat domain"/>
    <property type="match status" value="1"/>
</dbReference>
<dbReference type="AlphaFoldDB" id="A0A940YGX3"/>
<organism evidence="2 3">
    <name type="scientific">Ideonella aquatica</name>
    <dbReference type="NCBI Taxonomy" id="2824119"/>
    <lineage>
        <taxon>Bacteria</taxon>
        <taxon>Pseudomonadati</taxon>
        <taxon>Pseudomonadota</taxon>
        <taxon>Betaproteobacteria</taxon>
        <taxon>Burkholderiales</taxon>
        <taxon>Sphaerotilaceae</taxon>
        <taxon>Ideonella</taxon>
    </lineage>
</organism>